<reference evidence="1 2" key="1">
    <citation type="submission" date="2024-01" db="EMBL/GenBank/DDBJ databases">
        <title>Genome assemblies of Stephania.</title>
        <authorList>
            <person name="Yang L."/>
        </authorList>
    </citation>
    <scope>NUCLEOTIDE SEQUENCE [LARGE SCALE GENOMIC DNA]</scope>
    <source>
        <strain evidence="1">YNDBR</strain>
        <tissue evidence="1">Leaf</tissue>
    </source>
</reference>
<sequence>MDKGWARHSRLILSFYSNRSIHIFCKVETYYLKFFLFVLEFQKNIVKEQMHSFFKLKLEKDIQKALGAPIGVGSYMVWVQTTIDHNALIWRTQANMRTIEQALGESIPWPKQHVCIPNT</sequence>
<keyword evidence="2" id="KW-1185">Reference proteome</keyword>
<accession>A0AAP0IU38</accession>
<comment type="caution">
    <text evidence="1">The sequence shown here is derived from an EMBL/GenBank/DDBJ whole genome shotgun (WGS) entry which is preliminary data.</text>
</comment>
<dbReference type="AlphaFoldDB" id="A0AAP0IU38"/>
<dbReference type="Proteomes" id="UP001420932">
    <property type="component" value="Unassembled WGS sequence"/>
</dbReference>
<gene>
    <name evidence="1" type="ORF">Syun_019423</name>
</gene>
<evidence type="ECO:0000313" key="2">
    <source>
        <dbReference type="Proteomes" id="UP001420932"/>
    </source>
</evidence>
<evidence type="ECO:0000313" key="1">
    <source>
        <dbReference type="EMBL" id="KAK9121806.1"/>
    </source>
</evidence>
<name>A0AAP0IU38_9MAGN</name>
<proteinExistence type="predicted"/>
<dbReference type="EMBL" id="JBBNAF010000008">
    <property type="protein sequence ID" value="KAK9121806.1"/>
    <property type="molecule type" value="Genomic_DNA"/>
</dbReference>
<protein>
    <submittedName>
        <fullName evidence="1">Uncharacterized protein</fullName>
    </submittedName>
</protein>
<organism evidence="1 2">
    <name type="scientific">Stephania yunnanensis</name>
    <dbReference type="NCBI Taxonomy" id="152371"/>
    <lineage>
        <taxon>Eukaryota</taxon>
        <taxon>Viridiplantae</taxon>
        <taxon>Streptophyta</taxon>
        <taxon>Embryophyta</taxon>
        <taxon>Tracheophyta</taxon>
        <taxon>Spermatophyta</taxon>
        <taxon>Magnoliopsida</taxon>
        <taxon>Ranunculales</taxon>
        <taxon>Menispermaceae</taxon>
        <taxon>Menispermoideae</taxon>
        <taxon>Cissampelideae</taxon>
        <taxon>Stephania</taxon>
    </lineage>
</organism>